<keyword evidence="2" id="KW-1185">Reference proteome</keyword>
<protein>
    <submittedName>
        <fullName evidence="1">Uncharacterized protein</fullName>
    </submittedName>
</protein>
<evidence type="ECO:0000313" key="1">
    <source>
        <dbReference type="EMBL" id="MBB6182632.1"/>
    </source>
</evidence>
<name>A0A7W9Z2A8_9HYPH</name>
<comment type="caution">
    <text evidence="1">The sequence shown here is derived from an EMBL/GenBank/DDBJ whole genome shotgun (WGS) entry which is preliminary data.</text>
</comment>
<accession>A0A7W9Z2A8</accession>
<dbReference type="Proteomes" id="UP000535501">
    <property type="component" value="Unassembled WGS sequence"/>
</dbReference>
<evidence type="ECO:0000313" key="2">
    <source>
        <dbReference type="Proteomes" id="UP000535501"/>
    </source>
</evidence>
<dbReference type="EMBL" id="JACHEJ010000052">
    <property type="protein sequence ID" value="MBB6182632.1"/>
    <property type="molecule type" value="Genomic_DNA"/>
</dbReference>
<organism evidence="1 2">
    <name type="scientific">Pseudorhizobium flavum</name>
    <dbReference type="NCBI Taxonomy" id="1335061"/>
    <lineage>
        <taxon>Bacteria</taxon>
        <taxon>Pseudomonadati</taxon>
        <taxon>Pseudomonadota</taxon>
        <taxon>Alphaproteobacteria</taxon>
        <taxon>Hyphomicrobiales</taxon>
        <taxon>Rhizobiaceae</taxon>
        <taxon>Rhizobium/Agrobacterium group</taxon>
        <taxon>Pseudorhizobium</taxon>
    </lineage>
</organism>
<sequence>WGQNKSSPKSYAKAERSVNNAVAQILGTRSLWIAIDMRQL</sequence>
<gene>
    <name evidence="1" type="ORF">HNQ75_004627</name>
</gene>
<feature type="non-terminal residue" evidence="1">
    <location>
        <position position="1"/>
    </location>
</feature>
<dbReference type="AlphaFoldDB" id="A0A7W9Z2A8"/>
<proteinExistence type="predicted"/>
<reference evidence="1 2" key="1">
    <citation type="submission" date="2020-08" db="EMBL/GenBank/DDBJ databases">
        <title>Genomic Encyclopedia of Type Strains, Phase IV (KMG-IV): sequencing the most valuable type-strain genomes for metagenomic binning, comparative biology and taxonomic classification.</title>
        <authorList>
            <person name="Goeker M."/>
        </authorList>
    </citation>
    <scope>NUCLEOTIDE SEQUENCE [LARGE SCALE GENOMIC DNA]</scope>
    <source>
        <strain evidence="1 2">DSM 102134</strain>
    </source>
</reference>